<dbReference type="Gene3D" id="1.20.1540.10">
    <property type="entry name" value="Rhomboid-like"/>
    <property type="match status" value="1"/>
</dbReference>
<keyword evidence="8" id="KW-1185">Reference proteome</keyword>
<keyword evidence="2 5" id="KW-0812">Transmembrane</keyword>
<feature type="transmembrane region" description="Helical" evidence="5">
    <location>
        <begin position="126"/>
        <end position="144"/>
    </location>
</feature>
<dbReference type="InterPro" id="IPR022764">
    <property type="entry name" value="Peptidase_S54_rhomboid_dom"/>
</dbReference>
<keyword evidence="3 5" id="KW-1133">Transmembrane helix</keyword>
<dbReference type="GO" id="GO:0008233">
    <property type="term" value="F:peptidase activity"/>
    <property type="evidence" value="ECO:0007669"/>
    <property type="project" value="UniProtKB-KW"/>
</dbReference>
<feature type="transmembrane region" description="Helical" evidence="5">
    <location>
        <begin position="100"/>
        <end position="120"/>
    </location>
</feature>
<evidence type="ECO:0000256" key="2">
    <source>
        <dbReference type="ARBA" id="ARBA00022692"/>
    </source>
</evidence>
<feature type="domain" description="Peptidase S54 rhomboid" evidence="6">
    <location>
        <begin position="60"/>
        <end position="195"/>
    </location>
</feature>
<feature type="transmembrane region" description="Helical" evidence="5">
    <location>
        <begin position="65"/>
        <end position="88"/>
    </location>
</feature>
<organism evidence="7 8">
    <name type="scientific">Pseudoflavonifractor intestinihominis</name>
    <dbReference type="NCBI Taxonomy" id="3133171"/>
    <lineage>
        <taxon>Bacteria</taxon>
        <taxon>Bacillati</taxon>
        <taxon>Bacillota</taxon>
        <taxon>Clostridia</taxon>
        <taxon>Eubacteriales</taxon>
        <taxon>Oscillospiraceae</taxon>
        <taxon>Pseudoflavonifractor</taxon>
    </lineage>
</organism>
<dbReference type="EMBL" id="JBBMFK010000006">
    <property type="protein sequence ID" value="MEQ2442876.1"/>
    <property type="molecule type" value="Genomic_DNA"/>
</dbReference>
<proteinExistence type="predicted"/>
<evidence type="ECO:0000256" key="3">
    <source>
        <dbReference type="ARBA" id="ARBA00022989"/>
    </source>
</evidence>
<feature type="transmembrane region" description="Helical" evidence="5">
    <location>
        <begin position="164"/>
        <end position="193"/>
    </location>
</feature>
<dbReference type="Proteomes" id="UP001464378">
    <property type="component" value="Unassembled WGS sequence"/>
</dbReference>
<dbReference type="SUPFAM" id="SSF144091">
    <property type="entry name" value="Rhomboid-like"/>
    <property type="match status" value="1"/>
</dbReference>
<accession>A0ABV1E6E8</accession>
<keyword evidence="7" id="KW-0645">Protease</keyword>
<comment type="caution">
    <text evidence="7">The sequence shown here is derived from an EMBL/GenBank/DDBJ whole genome shotgun (WGS) entry which is preliminary data.</text>
</comment>
<dbReference type="InterPro" id="IPR035952">
    <property type="entry name" value="Rhomboid-like_sf"/>
</dbReference>
<evidence type="ECO:0000313" key="7">
    <source>
        <dbReference type="EMBL" id="MEQ2442876.1"/>
    </source>
</evidence>
<evidence type="ECO:0000259" key="6">
    <source>
        <dbReference type="Pfam" id="PF01694"/>
    </source>
</evidence>
<dbReference type="PANTHER" id="PTHR43066">
    <property type="entry name" value="RHOMBOID-RELATED PROTEIN"/>
    <property type="match status" value="1"/>
</dbReference>
<comment type="subcellular location">
    <subcellularLocation>
        <location evidence="1">Membrane</location>
        <topology evidence="1">Multi-pass membrane protein</topology>
    </subcellularLocation>
</comment>
<evidence type="ECO:0000256" key="1">
    <source>
        <dbReference type="ARBA" id="ARBA00004141"/>
    </source>
</evidence>
<keyword evidence="4 5" id="KW-0472">Membrane</keyword>
<feature type="transmembrane region" description="Helical" evidence="5">
    <location>
        <begin position="12"/>
        <end position="28"/>
    </location>
</feature>
<protein>
    <submittedName>
        <fullName evidence="7">Rhomboid family intramembrane serine protease</fullName>
        <ecNumber evidence="7">3.4.21.105</ecNumber>
    </submittedName>
</protein>
<dbReference type="GO" id="GO:0006508">
    <property type="term" value="P:proteolysis"/>
    <property type="evidence" value="ECO:0007669"/>
    <property type="project" value="UniProtKB-KW"/>
</dbReference>
<dbReference type="EC" id="3.4.21.105" evidence="7"/>
<dbReference type="RefSeq" id="WP_294517420.1">
    <property type="nucleotide sequence ID" value="NZ_JBBMFK010000006.1"/>
</dbReference>
<gene>
    <name evidence="7" type="ORF">WMO64_05290</name>
</gene>
<feature type="transmembrane region" description="Helical" evidence="5">
    <location>
        <begin position="35"/>
        <end position="53"/>
    </location>
</feature>
<sequence>MQTSSVKNSFTRIAVVVMSTLFVTNGIVSRDCDPFRFAIWGGGCIADFLGASYKTVFEDFQVYRLLTYGYVQTTIWHLLANIFALWWVGSYLEQKIGTAFFFLMYHTSLVIAGASIFLFYPNSFNYGASPAVFSCFGLLAHWLVRKKALWHVYRNQKGFVYCAFFFILSNLFGVASLVIHLLGFSIGFLWGFFIREHKISLE</sequence>
<name>A0ABV1E6E8_9FIRM</name>
<evidence type="ECO:0000256" key="4">
    <source>
        <dbReference type="ARBA" id="ARBA00023136"/>
    </source>
</evidence>
<reference evidence="7 8" key="1">
    <citation type="submission" date="2024-03" db="EMBL/GenBank/DDBJ databases">
        <title>Human intestinal bacterial collection.</title>
        <authorList>
            <person name="Pauvert C."/>
            <person name="Hitch T.C.A."/>
            <person name="Clavel T."/>
        </authorList>
    </citation>
    <scope>NUCLEOTIDE SEQUENCE [LARGE SCALE GENOMIC DNA]</scope>
    <source>
        <strain evidence="7 8">CLA-AP-H29</strain>
    </source>
</reference>
<dbReference type="PANTHER" id="PTHR43066:SF11">
    <property type="entry name" value="PEPTIDASE S54 RHOMBOID DOMAIN-CONTAINING PROTEIN"/>
    <property type="match status" value="1"/>
</dbReference>
<dbReference type="Pfam" id="PF01694">
    <property type="entry name" value="Rhomboid"/>
    <property type="match status" value="1"/>
</dbReference>
<keyword evidence="7" id="KW-0378">Hydrolase</keyword>
<evidence type="ECO:0000256" key="5">
    <source>
        <dbReference type="SAM" id="Phobius"/>
    </source>
</evidence>
<evidence type="ECO:0000313" key="8">
    <source>
        <dbReference type="Proteomes" id="UP001464378"/>
    </source>
</evidence>